<feature type="region of interest" description="Disordered" evidence="1">
    <location>
        <begin position="1"/>
        <end position="84"/>
    </location>
</feature>
<feature type="region of interest" description="Disordered" evidence="1">
    <location>
        <begin position="511"/>
        <end position="532"/>
    </location>
</feature>
<dbReference type="InParanoid" id="A0A316V507"/>
<feature type="compositionally biased region" description="Basic and acidic residues" evidence="1">
    <location>
        <begin position="74"/>
        <end position="84"/>
    </location>
</feature>
<evidence type="ECO:0000256" key="1">
    <source>
        <dbReference type="SAM" id="MobiDB-lite"/>
    </source>
</evidence>
<feature type="compositionally biased region" description="Acidic residues" evidence="1">
    <location>
        <begin position="288"/>
        <end position="298"/>
    </location>
</feature>
<evidence type="ECO:0000313" key="3">
    <source>
        <dbReference type="EMBL" id="PWN32647.1"/>
    </source>
</evidence>
<keyword evidence="2" id="KW-1133">Transmembrane helix</keyword>
<dbReference type="PANTHER" id="PTHR38694:SF1">
    <property type="entry name" value="PEROXIN DOMAIN-CONTAINING PROTEIN"/>
    <property type="match status" value="1"/>
</dbReference>
<dbReference type="InterPro" id="IPR021709">
    <property type="entry name" value="DUF3292"/>
</dbReference>
<reference evidence="3 4" key="1">
    <citation type="journal article" date="2018" name="Mol. Biol. Evol.">
        <title>Broad Genomic Sampling Reveals a Smut Pathogenic Ancestry of the Fungal Clade Ustilaginomycotina.</title>
        <authorList>
            <person name="Kijpornyongpan T."/>
            <person name="Mondo S.J."/>
            <person name="Barry K."/>
            <person name="Sandor L."/>
            <person name="Lee J."/>
            <person name="Lipzen A."/>
            <person name="Pangilinan J."/>
            <person name="LaButti K."/>
            <person name="Hainaut M."/>
            <person name="Henrissat B."/>
            <person name="Grigoriev I.V."/>
            <person name="Spatafora J.W."/>
            <person name="Aime M.C."/>
        </authorList>
    </citation>
    <scope>NUCLEOTIDE SEQUENCE [LARGE SCALE GENOMIC DNA]</scope>
    <source>
        <strain evidence="3 4">MCA 3882</strain>
    </source>
</reference>
<dbReference type="Proteomes" id="UP000245771">
    <property type="component" value="Unassembled WGS sequence"/>
</dbReference>
<dbReference type="OrthoDB" id="1708389at2759"/>
<gene>
    <name evidence="3" type="ORF">FA14DRAFT_161993</name>
</gene>
<organism evidence="3 4">
    <name type="scientific">Meira miltonrushii</name>
    <dbReference type="NCBI Taxonomy" id="1280837"/>
    <lineage>
        <taxon>Eukaryota</taxon>
        <taxon>Fungi</taxon>
        <taxon>Dikarya</taxon>
        <taxon>Basidiomycota</taxon>
        <taxon>Ustilaginomycotina</taxon>
        <taxon>Exobasidiomycetes</taxon>
        <taxon>Exobasidiales</taxon>
        <taxon>Brachybasidiaceae</taxon>
        <taxon>Meira</taxon>
    </lineage>
</organism>
<sequence length="749" mass="81763">MSSQAEEKGQQGIHAETTSLPTAPPPINAEIIQGREAAKEDPNLNPSQPEVPTDEQKAQAKENALLDSDDEDQPIDHGLKPWSEDPRARIPVLHGLRNEEIWQFVRRFNKQVYHLKTIPDNEVPQGGIDLNIADKDEFTPDKLRSTLERIYMTIGLSLAGFVKHIARVRSWKETKRTAAFFVGFLIVWILNIVMPALFAFIAILLGSPKARSFMFPHAPLAAISAKTGEAKVPTAGHLGSDSLTGAAESYKGEAVEQEASNVVGSVAHLAVSTAIGNDSTKVQNHDVPDDDDESDQDDGQEKTGIDPGATVTLSGKKAQIKASGGKQADAKQEDASADPVKQSIWVTTQPILHGLEDAADTWERFGNALAPTYPFPQHGPRLRIASIFAPLALLTYFVSVNMVYRSSTLLMGLAFFGQPVFDLMKVSDLKQWLDKNIPDWPRYLELRNSILKGVPTNAQITITLLRIGEANKSPVPPPPPAVVAPPPSAKEGKEIDKALPEEYKEDIEKHRQELETEDSTTKGVDDSDQKPTKRGSKILALFKGGVRAGAETALGTNRVKAEVGFERAKQKVGVVNKEPDVLGDGPASFHGRHHGKRGLVLVSTTATTPCVSFERVWPAHAKAAHAAYIKAKEVQDKKASKGEGETTTNNEEGEDEPNALKLLRDAAEKARPAPLFSVQVEDIVSLKKIGGLGWKGKLVVGWAMDSQVTDGLEIQDKKGKTFIVTALPRRDELFNRLASMGKDHKWEAW</sequence>
<dbReference type="PANTHER" id="PTHR38694">
    <property type="entry name" value="CONSERVED EXPRESSED PROTEIN"/>
    <property type="match status" value="1"/>
</dbReference>
<feature type="compositionally biased region" description="Basic and acidic residues" evidence="1">
    <location>
        <begin position="511"/>
        <end position="531"/>
    </location>
</feature>
<proteinExistence type="predicted"/>
<feature type="compositionally biased region" description="Pro residues" evidence="1">
    <location>
        <begin position="474"/>
        <end position="488"/>
    </location>
</feature>
<feature type="region of interest" description="Disordered" evidence="1">
    <location>
        <begin position="277"/>
        <end position="339"/>
    </location>
</feature>
<keyword evidence="4" id="KW-1185">Reference proteome</keyword>
<feature type="transmembrane region" description="Helical" evidence="2">
    <location>
        <begin position="178"/>
        <end position="205"/>
    </location>
</feature>
<keyword evidence="2" id="KW-0472">Membrane</keyword>
<dbReference type="EMBL" id="KZ819605">
    <property type="protein sequence ID" value="PWN32647.1"/>
    <property type="molecule type" value="Genomic_DNA"/>
</dbReference>
<evidence type="ECO:0000313" key="4">
    <source>
        <dbReference type="Proteomes" id="UP000245771"/>
    </source>
</evidence>
<feature type="compositionally biased region" description="Basic and acidic residues" evidence="1">
    <location>
        <begin position="634"/>
        <end position="644"/>
    </location>
</feature>
<feature type="region of interest" description="Disordered" evidence="1">
    <location>
        <begin position="634"/>
        <end position="658"/>
    </location>
</feature>
<keyword evidence="2" id="KW-0812">Transmembrane</keyword>
<evidence type="ECO:0000256" key="2">
    <source>
        <dbReference type="SAM" id="Phobius"/>
    </source>
</evidence>
<dbReference type="Pfam" id="PF11696">
    <property type="entry name" value="DUF3292"/>
    <property type="match status" value="1"/>
</dbReference>
<dbReference type="GeneID" id="37021159"/>
<accession>A0A316V507</accession>
<dbReference type="AlphaFoldDB" id="A0A316V507"/>
<dbReference type="RefSeq" id="XP_025352949.1">
    <property type="nucleotide sequence ID" value="XM_025499378.1"/>
</dbReference>
<protein>
    <submittedName>
        <fullName evidence="3">Uncharacterized protein</fullName>
    </submittedName>
</protein>
<name>A0A316V507_9BASI</name>
<dbReference type="STRING" id="1280837.A0A316V507"/>
<feature type="region of interest" description="Disordered" evidence="1">
    <location>
        <begin position="471"/>
        <end position="492"/>
    </location>
</feature>